<dbReference type="GO" id="GO:0010276">
    <property type="term" value="F:phytol kinase activity"/>
    <property type="evidence" value="ECO:0007669"/>
    <property type="project" value="UniProtKB-EC"/>
</dbReference>
<feature type="compositionally biased region" description="Low complexity" evidence="18">
    <location>
        <begin position="1059"/>
        <end position="1069"/>
    </location>
</feature>
<dbReference type="EC" id="2.7.1.182" evidence="15"/>
<evidence type="ECO:0000256" key="12">
    <source>
        <dbReference type="ARBA" id="ARBA00022989"/>
    </source>
</evidence>
<evidence type="ECO:0000256" key="4">
    <source>
        <dbReference type="ARBA" id="ARBA00022640"/>
    </source>
</evidence>
<keyword evidence="7" id="KW-0479">Metal-binding</keyword>
<keyword evidence="6" id="KW-0812">Transmembrane</keyword>
<dbReference type="GO" id="GO:0016020">
    <property type="term" value="C:membrane"/>
    <property type="evidence" value="ECO:0007669"/>
    <property type="project" value="UniProtKB-SubCell"/>
</dbReference>
<evidence type="ECO:0000256" key="17">
    <source>
        <dbReference type="PROSITE-ProRule" id="PRU00134"/>
    </source>
</evidence>
<comment type="subcellular location">
    <subcellularLocation>
        <location evidence="1">Plastid</location>
        <location evidence="1">Chloroplast membrane</location>
        <topology evidence="1">Multi-pass membrane protein</topology>
    </subcellularLocation>
</comment>
<evidence type="ECO:0000256" key="1">
    <source>
        <dbReference type="ARBA" id="ARBA00004508"/>
    </source>
</evidence>
<feature type="region of interest" description="Disordered" evidence="18">
    <location>
        <begin position="43"/>
        <end position="62"/>
    </location>
</feature>
<protein>
    <recommendedName>
        <fullName evidence="15">phytol kinase</fullName>
        <ecNumber evidence="15">2.7.1.182</ecNumber>
    </recommendedName>
</protein>
<dbReference type="GO" id="GO:0008270">
    <property type="term" value="F:zinc ion binding"/>
    <property type="evidence" value="ECO:0007669"/>
    <property type="project" value="UniProtKB-KW"/>
</dbReference>
<evidence type="ECO:0000313" key="21">
    <source>
        <dbReference type="Proteomes" id="UP000650467"/>
    </source>
</evidence>
<evidence type="ECO:0000256" key="9">
    <source>
        <dbReference type="ARBA" id="ARBA00022777"/>
    </source>
</evidence>
<evidence type="ECO:0000256" key="6">
    <source>
        <dbReference type="ARBA" id="ARBA00022692"/>
    </source>
</evidence>
<comment type="catalytic activity">
    <reaction evidence="16">
        <text>phytol + CTP = phytyl phosphate + CDP + H(+)</text>
        <dbReference type="Rhea" id="RHEA:38055"/>
        <dbReference type="ChEBI" id="CHEBI:15378"/>
        <dbReference type="ChEBI" id="CHEBI:17327"/>
        <dbReference type="ChEBI" id="CHEBI:37563"/>
        <dbReference type="ChEBI" id="CHEBI:58069"/>
        <dbReference type="ChEBI" id="CHEBI:75483"/>
        <dbReference type="EC" id="2.7.1.182"/>
    </reaction>
</comment>
<dbReference type="Proteomes" id="UP000650467">
    <property type="component" value="Unassembled WGS sequence"/>
</dbReference>
<evidence type="ECO:0000313" key="20">
    <source>
        <dbReference type="EMBL" id="KAG2429611.1"/>
    </source>
</evidence>
<gene>
    <name evidence="20" type="ORF">HXX76_010844</name>
</gene>
<dbReference type="PANTHER" id="PTHR32523:SF8">
    <property type="entry name" value="DOLICHOL KINASE"/>
    <property type="match status" value="1"/>
</dbReference>
<evidence type="ECO:0000256" key="2">
    <source>
        <dbReference type="ARBA" id="ARBA00010794"/>
    </source>
</evidence>
<evidence type="ECO:0000256" key="10">
    <source>
        <dbReference type="ARBA" id="ARBA00022833"/>
    </source>
</evidence>
<dbReference type="OrthoDB" id="559020at2759"/>
<evidence type="ECO:0000256" key="13">
    <source>
        <dbReference type="ARBA" id="ARBA00023136"/>
    </source>
</evidence>
<name>A0A835VYE0_CHLIN</name>
<evidence type="ECO:0000256" key="3">
    <source>
        <dbReference type="ARBA" id="ARBA00022528"/>
    </source>
</evidence>
<dbReference type="SUPFAM" id="SSF144232">
    <property type="entry name" value="HIT/MYND zinc finger-like"/>
    <property type="match status" value="1"/>
</dbReference>
<keyword evidence="3" id="KW-0150">Chloroplast</keyword>
<evidence type="ECO:0000256" key="15">
    <source>
        <dbReference type="ARBA" id="ARBA00039024"/>
    </source>
</evidence>
<feature type="region of interest" description="Disordered" evidence="18">
    <location>
        <begin position="754"/>
        <end position="781"/>
    </location>
</feature>
<comment type="similarity">
    <text evidence="2">Belongs to the polyprenol kinase family.</text>
</comment>
<evidence type="ECO:0000256" key="7">
    <source>
        <dbReference type="ARBA" id="ARBA00022723"/>
    </source>
</evidence>
<comment type="pathway">
    <text evidence="14">Cofactor biosynthesis; tocopherol biosynthesis.</text>
</comment>
<keyword evidence="12" id="KW-1133">Transmembrane helix</keyword>
<keyword evidence="13" id="KW-0472">Membrane</keyword>
<evidence type="ECO:0000259" key="19">
    <source>
        <dbReference type="PROSITE" id="PS50865"/>
    </source>
</evidence>
<sequence>MLVWVVLGGEICERGNPQLNLALLRADTLSVFAQICAALGTADDSDAAGPSTSGAGPGAGSAIPRSAQVAIVYQISGMLDSILAVMNNKQSPPLSELVAALQRSQLLEHLTGAIVRLSEALPPGVRGCGDPSAAWSRLYTTCQEPSAAFDGEADWASLCLAVKVVCDSVIVLASPNDTVDCFSCLAPVPHPAVAEAYPNEVLRAAQVRPLLCGPRVQWFMAWALRCACLGEAAAAGAAAAPNAAGAAEGRGSPDPDAPLQGMRFLPLRLDSAPDALPAAGTPMPACACVVEAAAWVFQMTAGGPGHLPIAQPPVGYRPAAAPTGTSLPIAATAASAGDDSARAAPPVVPYGTAAARLPGLWREVLVPKMPSLVSAGYGSRVGELLRLQVPAPQAVAVAVAAAGTPPSAGPNSYSSYSLRCALDAALLPALERVLRNEQAWLTEQGTDGNDGSRGPDGASDQGSSSSTIDASHMLNEINCMLRYSGVWPAVLAHAPPAQVVGLVATLAAAARRLQAEHVVRVRNVQLAGHMAMGNLSETDAFAELCTFLAALLEQGLDLAADALGEEHSGALALSGASCPRRRRRYLRLNDALESPISAPMQLGWLAAAGGAPSVGSAAAVQRDWLLAFAAQQWLPLLLQYVDAGIRDIHEQIENAAGGADGVDIDVPTVFLQLAVLVLRAAGEVLTAAALGVVQAAEKVAVTHVHDGDGARGDYTAAAAGTAAALAEALADSWQLQLLVDFLAWHTELWANSSGGSTRCDGASRDGGGQPQEGGDGGGDSADAAGLEGCVLDALEAFWLHRPQECANLMISGVARCAALGNGGSSGSSSSSSPSDGTPAAAHTCSRARALPLWEVAARHGRSELVQLMEAASAAVDEAMEESAAATAAAAPAGTEAPLCMNFKPPAVIIEQLYQRLVRRQGTVGEAGSDGLARRHAWRMVSPAEVQLQMRAALAAAAAAAAAPAAAPASSAVAAASGPGGGGAASAAAPAAARCANPACSSLEGASALVLAGRGKTCSRCREARYCCGVCQLQHWREGGHARSCAGVVAAAAGGGSGSAGRAAGDSGVGPASNGPGHG</sequence>
<evidence type="ECO:0000256" key="8">
    <source>
        <dbReference type="ARBA" id="ARBA00022771"/>
    </source>
</evidence>
<keyword evidence="8 17" id="KW-0863">Zinc-finger</keyword>
<organism evidence="20 21">
    <name type="scientific">Chlamydomonas incerta</name>
    <dbReference type="NCBI Taxonomy" id="51695"/>
    <lineage>
        <taxon>Eukaryota</taxon>
        <taxon>Viridiplantae</taxon>
        <taxon>Chlorophyta</taxon>
        <taxon>core chlorophytes</taxon>
        <taxon>Chlorophyceae</taxon>
        <taxon>CS clade</taxon>
        <taxon>Chlamydomonadales</taxon>
        <taxon>Chlamydomonadaceae</taxon>
        <taxon>Chlamydomonas</taxon>
    </lineage>
</organism>
<proteinExistence type="inferred from homology"/>
<dbReference type="InterPro" id="IPR002893">
    <property type="entry name" value="Znf_MYND"/>
</dbReference>
<dbReference type="PANTHER" id="PTHR32523">
    <property type="entry name" value="PHYTOL KINASE 1, CHLOROPLASTIC"/>
    <property type="match status" value="1"/>
</dbReference>
<feature type="compositionally biased region" description="Gly residues" evidence="18">
    <location>
        <begin position="764"/>
        <end position="779"/>
    </location>
</feature>
<accession>A0A835VYE0</accession>
<evidence type="ECO:0000256" key="16">
    <source>
        <dbReference type="ARBA" id="ARBA00048889"/>
    </source>
</evidence>
<dbReference type="GO" id="GO:0009507">
    <property type="term" value="C:chloroplast"/>
    <property type="evidence" value="ECO:0007669"/>
    <property type="project" value="UniProtKB-SubCell"/>
</dbReference>
<reference evidence="20" key="1">
    <citation type="journal article" date="2020" name="bioRxiv">
        <title>Comparative genomics of Chlamydomonas.</title>
        <authorList>
            <person name="Craig R.J."/>
            <person name="Hasan A.R."/>
            <person name="Ness R.W."/>
            <person name="Keightley P.D."/>
        </authorList>
    </citation>
    <scope>NUCLEOTIDE SEQUENCE</scope>
    <source>
        <strain evidence="20">SAG 7.73</strain>
    </source>
</reference>
<evidence type="ECO:0000256" key="5">
    <source>
        <dbReference type="ARBA" id="ARBA00022679"/>
    </source>
</evidence>
<keyword evidence="11" id="KW-0809">Transit peptide</keyword>
<keyword evidence="10" id="KW-0862">Zinc</keyword>
<keyword evidence="5" id="KW-0808">Transferase</keyword>
<keyword evidence="4" id="KW-0934">Plastid</keyword>
<dbReference type="EMBL" id="JAEHOC010000030">
    <property type="protein sequence ID" value="KAG2429611.1"/>
    <property type="molecule type" value="Genomic_DNA"/>
</dbReference>
<keyword evidence="21" id="KW-1185">Reference proteome</keyword>
<evidence type="ECO:0000256" key="18">
    <source>
        <dbReference type="SAM" id="MobiDB-lite"/>
    </source>
</evidence>
<evidence type="ECO:0000256" key="11">
    <source>
        <dbReference type="ARBA" id="ARBA00022946"/>
    </source>
</evidence>
<dbReference type="AlphaFoldDB" id="A0A835VYE0"/>
<feature type="region of interest" description="Disordered" evidence="18">
    <location>
        <begin position="443"/>
        <end position="467"/>
    </location>
</feature>
<dbReference type="InterPro" id="IPR039606">
    <property type="entry name" value="Phytol/farnesol_kinase"/>
</dbReference>
<evidence type="ECO:0000256" key="14">
    <source>
        <dbReference type="ARBA" id="ARBA00024015"/>
    </source>
</evidence>
<feature type="domain" description="MYND-type" evidence="19">
    <location>
        <begin position="991"/>
        <end position="1044"/>
    </location>
</feature>
<keyword evidence="9" id="KW-0418">Kinase</keyword>
<comment type="caution">
    <text evidence="20">The sequence shown here is derived from an EMBL/GenBank/DDBJ whole genome shotgun (WGS) entry which is preliminary data.</text>
</comment>
<dbReference type="PROSITE" id="PS01360">
    <property type="entry name" value="ZF_MYND_1"/>
    <property type="match status" value="1"/>
</dbReference>
<dbReference type="PROSITE" id="PS50865">
    <property type="entry name" value="ZF_MYND_2"/>
    <property type="match status" value="1"/>
</dbReference>
<dbReference type="Gene3D" id="6.10.140.2220">
    <property type="match status" value="1"/>
</dbReference>
<feature type="region of interest" description="Disordered" evidence="18">
    <location>
        <begin position="1058"/>
        <end position="1078"/>
    </location>
</feature>